<dbReference type="GO" id="GO:0032210">
    <property type="term" value="P:regulation of telomere maintenance via telomerase"/>
    <property type="evidence" value="ECO:0007669"/>
    <property type="project" value="TreeGrafter"/>
</dbReference>
<name>A0A835D6X1_TETSI</name>
<evidence type="ECO:0000256" key="2">
    <source>
        <dbReference type="ARBA" id="ARBA00004574"/>
    </source>
</evidence>
<comment type="caution">
    <text evidence="10">The sequence shown here is derived from an EMBL/GenBank/DDBJ whole genome shotgun (WGS) entry which is preliminary data.</text>
</comment>
<sequence length="478" mass="54166">MNTCGNLIQLRDAIDLQNHKVNLLGVVVGFSVPRKSKGTDYVSVLKIIDESHQSPDFSVNIFAENLDDLPHVKSAGDLVQLSCVMMKVHNGEVYAVFNKFSSSFALFEGKSCKDLCPYQASSGYCIRGLDEGFIIRLRTWHLNFQLDAGTSAYLLSLKEIKAGGYFDLICKVLLVCEVSKDVWMLFVWDGTDTQPLDFQMKLEDEAHNPLPLQIESSLPRDILGTFPCVGTILRVIADQAYEKLGLHFQGSGQWVRLRNITCQVCSGLWRGVLVPSSKIQLLSNEDNIVAERQREFNKRISTKCGRVPLVNFPCPSPITGISFSVVSEIAFQSTLTDYEHVPFVTLMDLLTYSEVTAKFKCVVRVVAVYPWRAEDFRSPIGLREYRIRLTLEDPTARIHAFVYAEDGVKFFEGYPPIDVLTSKRNKLLGMTENLNSKEDEDAPRNPPWVECCIKSYYLDKSSRWESRHYRIFGTRHVA</sequence>
<dbReference type="CDD" id="cd04497">
    <property type="entry name" value="hPOT1_OB1_like"/>
    <property type="match status" value="1"/>
</dbReference>
<gene>
    <name evidence="10" type="ORF">HHK36_023077</name>
</gene>
<dbReference type="Gene3D" id="2.40.50.140">
    <property type="entry name" value="Nucleic acid-binding proteins"/>
    <property type="match status" value="2"/>
</dbReference>
<keyword evidence="11" id="KW-1185">Reference proteome</keyword>
<comment type="similarity">
    <text evidence="3">Belongs to the telombin family.</text>
</comment>
<dbReference type="PANTHER" id="PTHR14513:SF0">
    <property type="entry name" value="PROTECTION OF TELOMERES PROTEIN 1"/>
    <property type="match status" value="1"/>
</dbReference>
<keyword evidence="6" id="KW-0779">Telomere</keyword>
<keyword evidence="5" id="KW-0158">Chromosome</keyword>
<dbReference type="InterPro" id="IPR012340">
    <property type="entry name" value="NA-bd_OB-fold"/>
</dbReference>
<dbReference type="Pfam" id="PF16686">
    <property type="entry name" value="POT1PC"/>
    <property type="match status" value="1"/>
</dbReference>
<reference evidence="10 11" key="1">
    <citation type="submission" date="2020-04" db="EMBL/GenBank/DDBJ databases">
        <title>Plant Genome Project.</title>
        <authorList>
            <person name="Zhang R.-G."/>
        </authorList>
    </citation>
    <scope>NUCLEOTIDE SEQUENCE [LARGE SCALE GENOMIC DNA]</scope>
    <source>
        <strain evidence="10">YNK0</strain>
        <tissue evidence="10">Leaf</tissue>
    </source>
</reference>
<evidence type="ECO:0000256" key="1">
    <source>
        <dbReference type="ARBA" id="ARBA00004123"/>
    </source>
</evidence>
<evidence type="ECO:0000256" key="3">
    <source>
        <dbReference type="ARBA" id="ARBA00008442"/>
    </source>
</evidence>
<dbReference type="GO" id="GO:0098505">
    <property type="term" value="F:G-rich strand telomeric DNA binding"/>
    <property type="evidence" value="ECO:0007669"/>
    <property type="project" value="TreeGrafter"/>
</dbReference>
<protein>
    <recommendedName>
        <fullName evidence="4">Protection of telomeres protein 1</fullName>
    </recommendedName>
</protein>
<dbReference type="Proteomes" id="UP000655225">
    <property type="component" value="Unassembled WGS sequence"/>
</dbReference>
<comment type="subcellular location">
    <subcellularLocation>
        <location evidence="2">Chromosome</location>
        <location evidence="2">Telomere</location>
    </subcellularLocation>
    <subcellularLocation>
        <location evidence="1">Nucleus</location>
    </subcellularLocation>
</comment>
<proteinExistence type="inferred from homology"/>
<evidence type="ECO:0000259" key="9">
    <source>
        <dbReference type="SMART" id="SM00976"/>
    </source>
</evidence>
<evidence type="ECO:0000313" key="11">
    <source>
        <dbReference type="Proteomes" id="UP000655225"/>
    </source>
</evidence>
<feature type="domain" description="Telomeric single stranded DNA binding POT1/Cdc13" evidence="9">
    <location>
        <begin position="7"/>
        <end position="142"/>
    </location>
</feature>
<keyword evidence="7" id="KW-0238">DNA-binding</keyword>
<organism evidence="10 11">
    <name type="scientific">Tetracentron sinense</name>
    <name type="common">Spur-leaf</name>
    <dbReference type="NCBI Taxonomy" id="13715"/>
    <lineage>
        <taxon>Eukaryota</taxon>
        <taxon>Viridiplantae</taxon>
        <taxon>Streptophyta</taxon>
        <taxon>Embryophyta</taxon>
        <taxon>Tracheophyta</taxon>
        <taxon>Spermatophyta</taxon>
        <taxon>Magnoliopsida</taxon>
        <taxon>Trochodendrales</taxon>
        <taxon>Trochodendraceae</taxon>
        <taxon>Tetracentron</taxon>
    </lineage>
</organism>
<dbReference type="AlphaFoldDB" id="A0A835D6X1"/>
<dbReference type="OMA" id="WNPIARC"/>
<dbReference type="InterPro" id="IPR057620">
    <property type="entry name" value="POT1A/B-like_OB"/>
</dbReference>
<evidence type="ECO:0000256" key="4">
    <source>
        <dbReference type="ARBA" id="ARBA00015253"/>
    </source>
</evidence>
<dbReference type="GO" id="GO:0010521">
    <property type="term" value="F:telomerase inhibitor activity"/>
    <property type="evidence" value="ECO:0007669"/>
    <property type="project" value="TreeGrafter"/>
</dbReference>
<dbReference type="SMART" id="SM00976">
    <property type="entry name" value="Telo_bind"/>
    <property type="match status" value="1"/>
</dbReference>
<dbReference type="Pfam" id="PF02765">
    <property type="entry name" value="POT1"/>
    <property type="match status" value="1"/>
</dbReference>
<keyword evidence="8" id="KW-0539">Nucleus</keyword>
<evidence type="ECO:0000256" key="6">
    <source>
        <dbReference type="ARBA" id="ARBA00022895"/>
    </source>
</evidence>
<evidence type="ECO:0000256" key="8">
    <source>
        <dbReference type="ARBA" id="ARBA00023242"/>
    </source>
</evidence>
<dbReference type="GO" id="GO:0016233">
    <property type="term" value="P:telomere capping"/>
    <property type="evidence" value="ECO:0007669"/>
    <property type="project" value="TreeGrafter"/>
</dbReference>
<dbReference type="InterPro" id="IPR028389">
    <property type="entry name" value="POT1"/>
</dbReference>
<dbReference type="GO" id="GO:0000783">
    <property type="term" value="C:nuclear telomere cap complex"/>
    <property type="evidence" value="ECO:0007669"/>
    <property type="project" value="TreeGrafter"/>
</dbReference>
<dbReference type="SUPFAM" id="SSF50249">
    <property type="entry name" value="Nucleic acid-binding proteins"/>
    <property type="match status" value="2"/>
</dbReference>
<evidence type="ECO:0000256" key="5">
    <source>
        <dbReference type="ARBA" id="ARBA00022454"/>
    </source>
</evidence>
<dbReference type="InterPro" id="IPR011564">
    <property type="entry name" value="Telomer_end-bd_POT1/Cdc13"/>
</dbReference>
<dbReference type="InterPro" id="IPR032042">
    <property type="entry name" value="POT1PC"/>
</dbReference>
<evidence type="ECO:0000256" key="7">
    <source>
        <dbReference type="ARBA" id="ARBA00023125"/>
    </source>
</evidence>
<accession>A0A835D6X1</accession>
<dbReference type="Pfam" id="PF25507">
    <property type="entry name" value="OB_POT1A"/>
    <property type="match status" value="1"/>
</dbReference>
<evidence type="ECO:0000313" key="10">
    <source>
        <dbReference type="EMBL" id="KAF8392728.1"/>
    </source>
</evidence>
<dbReference type="EMBL" id="JABCRI010000016">
    <property type="protein sequence ID" value="KAF8392728.1"/>
    <property type="molecule type" value="Genomic_DNA"/>
</dbReference>
<dbReference type="PANTHER" id="PTHR14513">
    <property type="entry name" value="PROTECTION OF TELOMERES 1"/>
    <property type="match status" value="1"/>
</dbReference>
<dbReference type="OrthoDB" id="2186770at2759"/>